<evidence type="ECO:0000256" key="1">
    <source>
        <dbReference type="ARBA" id="ARBA00001947"/>
    </source>
</evidence>
<comment type="caution">
    <text evidence="6">The sequence shown here is derived from an EMBL/GenBank/DDBJ whole genome shotgun (WGS) entry which is preliminary data.</text>
</comment>
<dbReference type="PATRIC" id="fig|317.175.peg.4578"/>
<dbReference type="GO" id="GO:0046872">
    <property type="term" value="F:metal ion binding"/>
    <property type="evidence" value="ECO:0007669"/>
    <property type="project" value="UniProtKB-KW"/>
</dbReference>
<evidence type="ECO:0000259" key="5">
    <source>
        <dbReference type="Pfam" id="PF24827"/>
    </source>
</evidence>
<dbReference type="Proteomes" id="UP000028631">
    <property type="component" value="Unassembled WGS sequence"/>
</dbReference>
<name>A0A085VBV1_PSESX</name>
<keyword evidence="4" id="KW-0862">Zinc</keyword>
<evidence type="ECO:0000313" key="6">
    <source>
        <dbReference type="EMBL" id="KFE52914.1"/>
    </source>
</evidence>
<dbReference type="GO" id="GO:0005829">
    <property type="term" value="C:cytosol"/>
    <property type="evidence" value="ECO:0007669"/>
    <property type="project" value="TreeGrafter"/>
</dbReference>
<organism evidence="6 7">
    <name type="scientific">Pseudomonas syringae</name>
    <dbReference type="NCBI Taxonomy" id="317"/>
    <lineage>
        <taxon>Bacteria</taxon>
        <taxon>Pseudomonadati</taxon>
        <taxon>Pseudomonadota</taxon>
        <taxon>Gammaproteobacteria</taxon>
        <taxon>Pseudomonadales</taxon>
        <taxon>Pseudomonadaceae</taxon>
        <taxon>Pseudomonas</taxon>
    </lineage>
</organism>
<protein>
    <submittedName>
        <fullName evidence="6">Succinylglutamate desuccinylase</fullName>
    </submittedName>
</protein>
<accession>A0A085VBV1</accession>
<dbReference type="OrthoDB" id="6794856at2"/>
<evidence type="ECO:0000313" key="7">
    <source>
        <dbReference type="Proteomes" id="UP000028631"/>
    </source>
</evidence>
<gene>
    <name evidence="6" type="ORF">IV01_21945</name>
</gene>
<keyword evidence="3" id="KW-0378">Hydrolase</keyword>
<dbReference type="AlphaFoldDB" id="A0A085VBV1"/>
<evidence type="ECO:0000256" key="2">
    <source>
        <dbReference type="ARBA" id="ARBA00022723"/>
    </source>
</evidence>
<comment type="cofactor">
    <cofactor evidence="1">
        <name>Zn(2+)</name>
        <dbReference type="ChEBI" id="CHEBI:29105"/>
    </cofactor>
</comment>
<dbReference type="PANTHER" id="PTHR15162">
    <property type="entry name" value="ASPARTOACYLASE"/>
    <property type="match status" value="1"/>
</dbReference>
<dbReference type="Pfam" id="PF24827">
    <property type="entry name" value="AstE_AspA_cat"/>
    <property type="match status" value="1"/>
</dbReference>
<reference evidence="6 7" key="1">
    <citation type="submission" date="2014-07" db="EMBL/GenBank/DDBJ databases">
        <title>Draft Genome Sequences of Environmental Pseudomonas syringae strains.</title>
        <authorList>
            <person name="Baltrus D.A."/>
            <person name="Berge O."/>
            <person name="Morris C."/>
        </authorList>
    </citation>
    <scope>NUCLEOTIDE SEQUENCE [LARGE SCALE GENOMIC DNA]</scope>
    <source>
        <strain evidence="6 7">GAW0119</strain>
    </source>
</reference>
<dbReference type="GO" id="GO:0016788">
    <property type="term" value="F:hydrolase activity, acting on ester bonds"/>
    <property type="evidence" value="ECO:0007669"/>
    <property type="project" value="InterPro"/>
</dbReference>
<evidence type="ECO:0000256" key="3">
    <source>
        <dbReference type="ARBA" id="ARBA00022801"/>
    </source>
</evidence>
<dbReference type="PANTHER" id="PTHR15162:SF7">
    <property type="entry name" value="SUCCINYLGLUTAMATE DESUCCINYLASE"/>
    <property type="match status" value="1"/>
</dbReference>
<feature type="domain" description="Succinylglutamate desuccinylase/Aspartoacylase catalytic" evidence="5">
    <location>
        <begin position="44"/>
        <end position="212"/>
    </location>
</feature>
<keyword evidence="7" id="KW-1185">Reference proteome</keyword>
<evidence type="ECO:0000256" key="4">
    <source>
        <dbReference type="ARBA" id="ARBA00022833"/>
    </source>
</evidence>
<dbReference type="InterPro" id="IPR055438">
    <property type="entry name" value="AstE_AspA_cat"/>
</dbReference>
<dbReference type="SUPFAM" id="SSF53187">
    <property type="entry name" value="Zn-dependent exopeptidases"/>
    <property type="match status" value="1"/>
</dbReference>
<dbReference type="Gene3D" id="3.40.630.10">
    <property type="entry name" value="Zn peptidases"/>
    <property type="match status" value="1"/>
</dbReference>
<keyword evidence="2" id="KW-0479">Metal-binding</keyword>
<sequence>MKTLEQVRATLQPYPVEVEFPDIRQWQTGNTGVEYVHSFDSGVPGPHVMVMALTHGNEVTGAIAVDALLRAGVRPRQGRLSLAFGNVEAYHRFDPQDIDATRYIDEDMNRVWVPARLDGDEVSVELNRARALRPLIDSVDLLLDIHSMHEEAAPVMMSGAQIKGLEFAAALGVPEVVVADNGHLNGKRMRDYGGFDDAASKKNALLIETGQHFSRLSEQVALDIAARFLICTGAVLESDVKGFLSQKRPAVQRFLQVTEPVVASSMDFTFVEDYRGLELIERAGTVIARDGDRDVVTPYDNCVLVQPSLRHLGPGVTVVRLARIIPASELQLPR</sequence>
<dbReference type="RefSeq" id="WP_032630938.1">
    <property type="nucleotide sequence ID" value="NZ_JPQU01000068.1"/>
</dbReference>
<proteinExistence type="predicted"/>
<dbReference type="InterPro" id="IPR050178">
    <property type="entry name" value="AspA/AstE_fam"/>
</dbReference>
<dbReference type="CDD" id="cd06910">
    <property type="entry name" value="M14_ASTE_ASPA-like"/>
    <property type="match status" value="1"/>
</dbReference>
<dbReference type="EMBL" id="JPQU01000068">
    <property type="protein sequence ID" value="KFE52914.1"/>
    <property type="molecule type" value="Genomic_DNA"/>
</dbReference>